<accession>A0A1I5E945</accession>
<organism evidence="1 2">
    <name type="scientific">Paenimyroides ummariense</name>
    <dbReference type="NCBI Taxonomy" id="913024"/>
    <lineage>
        <taxon>Bacteria</taxon>
        <taxon>Pseudomonadati</taxon>
        <taxon>Bacteroidota</taxon>
        <taxon>Flavobacteriia</taxon>
        <taxon>Flavobacteriales</taxon>
        <taxon>Flavobacteriaceae</taxon>
        <taxon>Paenimyroides</taxon>
    </lineage>
</organism>
<dbReference type="EMBL" id="FOVI01000019">
    <property type="protein sequence ID" value="SFO07977.1"/>
    <property type="molecule type" value="Genomic_DNA"/>
</dbReference>
<protein>
    <submittedName>
        <fullName evidence="1">Uncharacterized protein</fullName>
    </submittedName>
</protein>
<dbReference type="InterPro" id="IPR046732">
    <property type="entry name" value="DUF6624"/>
</dbReference>
<dbReference type="Proteomes" id="UP000199036">
    <property type="component" value="Unassembled WGS sequence"/>
</dbReference>
<reference evidence="2" key="1">
    <citation type="submission" date="2016-10" db="EMBL/GenBank/DDBJ databases">
        <authorList>
            <person name="Varghese N."/>
            <person name="Submissions S."/>
        </authorList>
    </citation>
    <scope>NUCLEOTIDE SEQUENCE [LARGE SCALE GENOMIC DNA]</scope>
    <source>
        <strain evidence="2">DS-12</strain>
    </source>
</reference>
<dbReference type="Pfam" id="PF20329">
    <property type="entry name" value="DUF6624"/>
    <property type="match status" value="1"/>
</dbReference>
<gene>
    <name evidence="1" type="ORF">SAMN05421741_11940</name>
</gene>
<evidence type="ECO:0000313" key="2">
    <source>
        <dbReference type="Proteomes" id="UP000199036"/>
    </source>
</evidence>
<evidence type="ECO:0000313" key="1">
    <source>
        <dbReference type="EMBL" id="SFO07977.1"/>
    </source>
</evidence>
<proteinExistence type="predicted"/>
<sequence length="206" mass="24096">MKRIILLLILICTISCVKKEEDKTIIFNQFVENIKPIKPHPINCFDLPNILEKVRKEDGLNRVDEINPLIDRKNLEIVVSIIENCGMPTSKSIDKKHIATIFLVLQHGDNYHRKKYFHLIEQAVKHGDLQKSDYALMKDRILVSDGKPQMYGTQLTSTLHDSNKFEVYEIEEPEYVDQRRAEMGLNPINDYLKMWDTSIDVKQMKK</sequence>
<dbReference type="AlphaFoldDB" id="A0A1I5E945"/>
<dbReference type="STRING" id="913024.SAMN05421741_11940"/>
<dbReference type="OrthoDB" id="1164858at2"/>
<dbReference type="RefSeq" id="WP_143095655.1">
    <property type="nucleotide sequence ID" value="NZ_FOVI01000019.1"/>
</dbReference>
<keyword evidence="2" id="KW-1185">Reference proteome</keyword>
<name>A0A1I5E945_9FLAO</name>